<name>A0ABT1JJ14_ACTCY</name>
<proteinExistence type="predicted"/>
<feature type="compositionally biased region" description="Low complexity" evidence="1">
    <location>
        <begin position="288"/>
        <end position="298"/>
    </location>
</feature>
<sequence length="298" mass="31253">MRLRRVGPLAVRCVAVPGHHRRPGGMMPVVRPLLTPGEVAEATDDPLLRWASQVLTPSYPRSGGSAWRLGGVVAVVAPGLFRRDRLVLGGTDLDTASARTLFRQLGQRAGPAFRLTASEGLAELLLAADDHRGRLVSWGWMDIAAPQPGAPGAGSVRWLSAGELPEAAELLRRANPDSWLWPGDPAATRWAGRWDAGGRLVAVGADSWPAPGVSLIAGVATCPTARGRGLGGAVTGFLRDALLREGTAALMVDSTNTTAIRVYERLGFRYRRLASIEPAPVPAGPAGRTGTSSSTGSS</sequence>
<dbReference type="InterPro" id="IPR000182">
    <property type="entry name" value="GNAT_dom"/>
</dbReference>
<protein>
    <submittedName>
        <fullName evidence="3">FR47-like protein</fullName>
    </submittedName>
</protein>
<dbReference type="EMBL" id="AUBJ02000001">
    <property type="protein sequence ID" value="MCP2332505.1"/>
    <property type="molecule type" value="Genomic_DNA"/>
</dbReference>
<evidence type="ECO:0000256" key="1">
    <source>
        <dbReference type="SAM" id="MobiDB-lite"/>
    </source>
</evidence>
<feature type="region of interest" description="Disordered" evidence="1">
    <location>
        <begin position="279"/>
        <end position="298"/>
    </location>
</feature>
<dbReference type="SUPFAM" id="SSF55729">
    <property type="entry name" value="Acyl-CoA N-acyltransferases (Nat)"/>
    <property type="match status" value="1"/>
</dbReference>
<comment type="caution">
    <text evidence="3">The sequence shown here is derived from an EMBL/GenBank/DDBJ whole genome shotgun (WGS) entry which is preliminary data.</text>
</comment>
<dbReference type="Proteomes" id="UP000791080">
    <property type="component" value="Unassembled WGS sequence"/>
</dbReference>
<feature type="domain" description="N-acetyltransferase" evidence="2">
    <location>
        <begin position="154"/>
        <end position="291"/>
    </location>
</feature>
<dbReference type="InterPro" id="IPR016181">
    <property type="entry name" value="Acyl_CoA_acyltransferase"/>
</dbReference>
<dbReference type="Pfam" id="PF08445">
    <property type="entry name" value="FR47"/>
    <property type="match status" value="1"/>
</dbReference>
<organism evidence="3 4">
    <name type="scientific">Actinoalloteichus caeruleus DSM 43889</name>
    <dbReference type="NCBI Taxonomy" id="1120930"/>
    <lineage>
        <taxon>Bacteria</taxon>
        <taxon>Bacillati</taxon>
        <taxon>Actinomycetota</taxon>
        <taxon>Actinomycetes</taxon>
        <taxon>Pseudonocardiales</taxon>
        <taxon>Pseudonocardiaceae</taxon>
        <taxon>Actinoalloteichus</taxon>
        <taxon>Actinoalloteichus cyanogriseus</taxon>
    </lineage>
</organism>
<dbReference type="PROSITE" id="PS51186">
    <property type="entry name" value="GNAT"/>
    <property type="match status" value="1"/>
</dbReference>
<evidence type="ECO:0000259" key="2">
    <source>
        <dbReference type="PROSITE" id="PS51186"/>
    </source>
</evidence>
<reference evidence="3 4" key="2">
    <citation type="submission" date="2022-06" db="EMBL/GenBank/DDBJ databases">
        <title>Genomic Encyclopedia of Type Strains, Phase I: the one thousand microbial genomes (KMG-I) project.</title>
        <authorList>
            <person name="Kyrpides N."/>
        </authorList>
    </citation>
    <scope>NUCLEOTIDE SEQUENCE [LARGE SCALE GENOMIC DNA]</scope>
    <source>
        <strain evidence="3 4">DSM 43889</strain>
    </source>
</reference>
<gene>
    <name evidence="3" type="ORF">G443_002775</name>
</gene>
<evidence type="ECO:0000313" key="3">
    <source>
        <dbReference type="EMBL" id="MCP2332505.1"/>
    </source>
</evidence>
<dbReference type="InterPro" id="IPR013653">
    <property type="entry name" value="GCN5-like_dom"/>
</dbReference>
<keyword evidence="4" id="KW-1185">Reference proteome</keyword>
<accession>A0ABT1JJ14</accession>
<reference evidence="3 4" key="1">
    <citation type="submission" date="2013-07" db="EMBL/GenBank/DDBJ databases">
        <authorList>
            <consortium name="DOE Joint Genome Institute"/>
            <person name="Reeve W."/>
            <person name="Huntemann M."/>
            <person name="Han J."/>
            <person name="Chen A."/>
            <person name="Kyrpides N."/>
            <person name="Mavromatis K."/>
            <person name="Markowitz V."/>
            <person name="Palaniappan K."/>
            <person name="Ivanova N."/>
            <person name="Schaumberg A."/>
            <person name="Pati A."/>
            <person name="Liolios K."/>
            <person name="Nordberg H.P."/>
            <person name="Cantor M.N."/>
            <person name="Hua S.X."/>
            <person name="Woyke T."/>
        </authorList>
    </citation>
    <scope>NUCLEOTIDE SEQUENCE [LARGE SCALE GENOMIC DNA]</scope>
    <source>
        <strain evidence="3 4">DSM 43889</strain>
    </source>
</reference>
<evidence type="ECO:0000313" key="4">
    <source>
        <dbReference type="Proteomes" id="UP000791080"/>
    </source>
</evidence>
<dbReference type="Gene3D" id="3.40.630.30">
    <property type="match status" value="1"/>
</dbReference>